<feature type="binding site" evidence="10">
    <location>
        <position position="240"/>
    </location>
    <ligand>
        <name>Mn(2+)</name>
        <dbReference type="ChEBI" id="CHEBI:29035"/>
    </ligand>
</feature>
<proteinExistence type="inferred from homology"/>
<evidence type="ECO:0000256" key="1">
    <source>
        <dbReference type="ARBA" id="ARBA00022722"/>
    </source>
</evidence>
<gene>
    <name evidence="10" type="primary">cas1</name>
    <name evidence="11" type="ORF">A7P90_06855</name>
</gene>
<keyword evidence="2 10" id="KW-0479">Metal-binding</keyword>
<comment type="cofactor">
    <cofactor evidence="10">
        <name>Mg(2+)</name>
        <dbReference type="ChEBI" id="CHEBI:18420"/>
    </cofactor>
    <cofactor evidence="10">
        <name>Mn(2+)</name>
        <dbReference type="ChEBI" id="CHEBI:29035"/>
    </cofactor>
</comment>
<name>A0A1A9RJB8_EIKCO</name>
<dbReference type="GO" id="GO:0016787">
    <property type="term" value="F:hydrolase activity"/>
    <property type="evidence" value="ECO:0007669"/>
    <property type="project" value="UniProtKB-KW"/>
</dbReference>
<evidence type="ECO:0000256" key="6">
    <source>
        <dbReference type="ARBA" id="ARBA00023118"/>
    </source>
</evidence>
<keyword evidence="5 10" id="KW-0460">Magnesium</keyword>
<dbReference type="InterPro" id="IPR042211">
    <property type="entry name" value="CRISPR-assoc_Cas1_N"/>
</dbReference>
<dbReference type="NCBIfam" id="TIGR00287">
    <property type="entry name" value="cas1"/>
    <property type="match status" value="1"/>
</dbReference>
<evidence type="ECO:0000256" key="4">
    <source>
        <dbReference type="ARBA" id="ARBA00022801"/>
    </source>
</evidence>
<comment type="subunit">
    <text evidence="9 10">Homodimer, forms a heterotetramer with a Cas2 homodimer.</text>
</comment>
<evidence type="ECO:0000256" key="9">
    <source>
        <dbReference type="ARBA" id="ARBA00038592"/>
    </source>
</evidence>
<accession>A0A1A9RJB8</accession>
<dbReference type="GO" id="GO:0003677">
    <property type="term" value="F:DNA binding"/>
    <property type="evidence" value="ECO:0007669"/>
    <property type="project" value="UniProtKB-KW"/>
</dbReference>
<dbReference type="InterPro" id="IPR042206">
    <property type="entry name" value="CRISPR-assoc_Cas1_C"/>
</dbReference>
<evidence type="ECO:0000256" key="7">
    <source>
        <dbReference type="ARBA" id="ARBA00023125"/>
    </source>
</evidence>
<dbReference type="Gene3D" id="3.100.10.20">
    <property type="entry name" value="CRISPR-associated endonuclease Cas1, N-terminal domain"/>
    <property type="match status" value="1"/>
</dbReference>
<organism evidence="11 12">
    <name type="scientific">Eikenella corrodens</name>
    <dbReference type="NCBI Taxonomy" id="539"/>
    <lineage>
        <taxon>Bacteria</taxon>
        <taxon>Pseudomonadati</taxon>
        <taxon>Pseudomonadota</taxon>
        <taxon>Betaproteobacteria</taxon>
        <taxon>Neisseriales</taxon>
        <taxon>Neisseriaceae</taxon>
        <taxon>Eikenella</taxon>
    </lineage>
</organism>
<evidence type="ECO:0000313" key="11">
    <source>
        <dbReference type="EMBL" id="OAM18636.1"/>
    </source>
</evidence>
<protein>
    <recommendedName>
        <fullName evidence="10">CRISPR-associated endonuclease Cas1</fullName>
        <ecNumber evidence="10">3.1.-.-</ecNumber>
    </recommendedName>
</protein>
<keyword evidence="1 10" id="KW-0540">Nuclease</keyword>
<comment type="function">
    <text evidence="10">CRISPR (clustered regularly interspaced short palindromic repeat), is an adaptive immune system that provides protection against mobile genetic elements (viruses, transposable elements and conjugative plasmids). CRISPR clusters contain spacers, sequences complementary to antecedent mobile elements, and target invading nucleic acids. CRISPR clusters are transcribed and processed into CRISPR RNA (crRNA). Acts as a dsDNA endonuclease. Involved in the integration of spacer DNA into the CRISPR cassette.</text>
</comment>
<keyword evidence="7 10" id="KW-0238">DNA-binding</keyword>
<sequence>MTTLYLDRKNLTLRADGSALVCYENDERIATIPLKVLQRVCIRGDLMLSAKVLGNLGEAGIGVLILNGRQRRPTLMLPNWKLDGQRRVAQYALSQDKTACLAAARNTVAAKLSAQQQHLQQMALSGSLNTDCLNEHSQALDNLASTISDCPSIAGLRGIEGAAAAHYFNAWATVLPESWHFSGRNKRPPRDPLNATLSLSYTLLHFDIVKHLYLSGLDPFIGYYHQPEHGRESLACDLLEHLRSQCDAWVLSLFYQQILRPADFSTTTQGCLMRKNARIKFYPAYEQTAKQWRSHIHQLCTNYLATLAHYSQQPAIQLSELATLE</sequence>
<dbReference type="RefSeq" id="WP_064087799.1">
    <property type="nucleotide sequence ID" value="NZ_LXSG01000033.1"/>
</dbReference>
<keyword evidence="3 10" id="KW-0255">Endonuclease</keyword>
<dbReference type="Pfam" id="PF01867">
    <property type="entry name" value="Cas_Cas1"/>
    <property type="match status" value="1"/>
</dbReference>
<dbReference type="GO" id="GO:0004519">
    <property type="term" value="F:endonuclease activity"/>
    <property type="evidence" value="ECO:0007669"/>
    <property type="project" value="UniProtKB-UniRule"/>
</dbReference>
<feature type="binding site" evidence="10">
    <location>
        <position position="225"/>
    </location>
    <ligand>
        <name>Mn(2+)</name>
        <dbReference type="ChEBI" id="CHEBI:29035"/>
    </ligand>
</feature>
<keyword evidence="4 10" id="KW-0378">Hydrolase</keyword>
<evidence type="ECO:0000256" key="10">
    <source>
        <dbReference type="HAMAP-Rule" id="MF_01470"/>
    </source>
</evidence>
<evidence type="ECO:0000256" key="3">
    <source>
        <dbReference type="ARBA" id="ARBA00022759"/>
    </source>
</evidence>
<dbReference type="GO" id="GO:0043571">
    <property type="term" value="P:maintenance of CRISPR repeat elements"/>
    <property type="evidence" value="ECO:0007669"/>
    <property type="project" value="UniProtKB-UniRule"/>
</dbReference>
<dbReference type="HAMAP" id="MF_01470">
    <property type="entry name" value="Cas1"/>
    <property type="match status" value="1"/>
</dbReference>
<dbReference type="PANTHER" id="PTHR34353:SF2">
    <property type="entry name" value="CRISPR-ASSOCIATED ENDONUCLEASE CAS1 1"/>
    <property type="match status" value="1"/>
</dbReference>
<evidence type="ECO:0000256" key="8">
    <source>
        <dbReference type="ARBA" id="ARBA00023211"/>
    </source>
</evidence>
<dbReference type="EC" id="3.1.-.-" evidence="10"/>
<dbReference type="Gene3D" id="1.20.120.920">
    <property type="entry name" value="CRISPR-associated endonuclease Cas1, C-terminal domain"/>
    <property type="match status" value="1"/>
</dbReference>
<dbReference type="AlphaFoldDB" id="A0A1A9RJB8"/>
<dbReference type="PANTHER" id="PTHR34353">
    <property type="entry name" value="CRISPR-ASSOCIATED ENDONUCLEASE CAS1 1"/>
    <property type="match status" value="1"/>
</dbReference>
<dbReference type="GO" id="GO:0046872">
    <property type="term" value="F:metal ion binding"/>
    <property type="evidence" value="ECO:0007669"/>
    <property type="project" value="UniProtKB-UniRule"/>
</dbReference>
<dbReference type="OrthoDB" id="9803119at2"/>
<dbReference type="EMBL" id="LXSG01000033">
    <property type="protein sequence ID" value="OAM18636.1"/>
    <property type="molecule type" value="Genomic_DNA"/>
</dbReference>
<dbReference type="InterPro" id="IPR002729">
    <property type="entry name" value="CRISPR-assoc_Cas1"/>
</dbReference>
<dbReference type="GO" id="GO:0051607">
    <property type="term" value="P:defense response to virus"/>
    <property type="evidence" value="ECO:0007669"/>
    <property type="project" value="UniProtKB-UniRule"/>
</dbReference>
<comment type="caution">
    <text evidence="11">The sequence shown here is derived from an EMBL/GenBank/DDBJ whole genome shotgun (WGS) entry which is preliminary data.</text>
</comment>
<keyword evidence="6 10" id="KW-0051">Antiviral defense</keyword>
<dbReference type="CDD" id="cd09634">
    <property type="entry name" value="Cas1_I-II-III"/>
    <property type="match status" value="1"/>
</dbReference>
<keyword evidence="8 10" id="KW-0464">Manganese</keyword>
<dbReference type="Proteomes" id="UP000077589">
    <property type="component" value="Unassembled WGS sequence"/>
</dbReference>
<evidence type="ECO:0000256" key="5">
    <source>
        <dbReference type="ARBA" id="ARBA00022842"/>
    </source>
</evidence>
<dbReference type="InterPro" id="IPR050646">
    <property type="entry name" value="Cas1"/>
</dbReference>
<evidence type="ECO:0000313" key="12">
    <source>
        <dbReference type="Proteomes" id="UP000077589"/>
    </source>
</evidence>
<evidence type="ECO:0000256" key="2">
    <source>
        <dbReference type="ARBA" id="ARBA00022723"/>
    </source>
</evidence>
<reference evidence="12" key="1">
    <citation type="submission" date="2016-05" db="EMBL/GenBank/DDBJ databases">
        <title>Draft genome of Corynebacterium afermentans subsp. afermentans LCDC 88199T.</title>
        <authorList>
            <person name="Bernier A.-M."/>
            <person name="Bernard K."/>
        </authorList>
    </citation>
    <scope>NUCLEOTIDE SEQUENCE [LARGE SCALE GENOMIC DNA]</scope>
    <source>
        <strain evidence="12">NML04-0072</strain>
    </source>
</reference>
<comment type="similarity">
    <text evidence="10">Belongs to the CRISPR-associated endonuclease Cas1 family.</text>
</comment>
<feature type="binding site" evidence="10">
    <location>
        <position position="160"/>
    </location>
    <ligand>
        <name>Mn(2+)</name>
        <dbReference type="ChEBI" id="CHEBI:29035"/>
    </ligand>
</feature>